<accession>A0A699KBV1</accession>
<organism evidence="1">
    <name type="scientific">Tanacetum cinerariifolium</name>
    <name type="common">Dalmatian daisy</name>
    <name type="synonym">Chrysanthemum cinerariifolium</name>
    <dbReference type="NCBI Taxonomy" id="118510"/>
    <lineage>
        <taxon>Eukaryota</taxon>
        <taxon>Viridiplantae</taxon>
        <taxon>Streptophyta</taxon>
        <taxon>Embryophyta</taxon>
        <taxon>Tracheophyta</taxon>
        <taxon>Spermatophyta</taxon>
        <taxon>Magnoliopsida</taxon>
        <taxon>eudicotyledons</taxon>
        <taxon>Gunneridae</taxon>
        <taxon>Pentapetalae</taxon>
        <taxon>asterids</taxon>
        <taxon>campanulids</taxon>
        <taxon>Asterales</taxon>
        <taxon>Asteraceae</taxon>
        <taxon>Asteroideae</taxon>
        <taxon>Anthemideae</taxon>
        <taxon>Anthemidinae</taxon>
        <taxon>Tanacetum</taxon>
    </lineage>
</organism>
<proteinExistence type="predicted"/>
<reference evidence="1" key="1">
    <citation type="journal article" date="2019" name="Sci. Rep.">
        <title>Draft genome of Tanacetum cinerariifolium, the natural source of mosquito coil.</title>
        <authorList>
            <person name="Yamashiro T."/>
            <person name="Shiraishi A."/>
            <person name="Satake H."/>
            <person name="Nakayama K."/>
        </authorList>
    </citation>
    <scope>NUCLEOTIDE SEQUENCE</scope>
</reference>
<feature type="non-terminal residue" evidence="1">
    <location>
        <position position="1"/>
    </location>
</feature>
<protein>
    <submittedName>
        <fullName evidence="1">Uncharacterized protein</fullName>
    </submittedName>
</protein>
<sequence>LPPYTGNFMPPKPNLSFTGLDEFAVKPVVENKSSEEETKAVRKNNDVPIIKEWVSDNEVEEVTQPKIKKKTVKPSIVKKEFVKPRQQEKTARKTVKKVEH</sequence>
<name>A0A699KBV1_TANCI</name>
<comment type="caution">
    <text evidence="1">The sequence shown here is derived from an EMBL/GenBank/DDBJ whole genome shotgun (WGS) entry which is preliminary data.</text>
</comment>
<feature type="non-terminal residue" evidence="1">
    <location>
        <position position="100"/>
    </location>
</feature>
<gene>
    <name evidence="1" type="ORF">Tci_654924</name>
</gene>
<dbReference type="AlphaFoldDB" id="A0A699KBV1"/>
<dbReference type="EMBL" id="BKCJ010495977">
    <property type="protein sequence ID" value="GFA82952.1"/>
    <property type="molecule type" value="Genomic_DNA"/>
</dbReference>
<evidence type="ECO:0000313" key="1">
    <source>
        <dbReference type="EMBL" id="GFA82952.1"/>
    </source>
</evidence>